<dbReference type="SUPFAM" id="SSF53474">
    <property type="entry name" value="alpha/beta-Hydrolases"/>
    <property type="match status" value="1"/>
</dbReference>
<dbReference type="PANTHER" id="PTHR22946:SF9">
    <property type="entry name" value="POLYKETIDE TRANSFERASE AF380"/>
    <property type="match status" value="1"/>
</dbReference>
<proteinExistence type="inferred from homology"/>
<keyword evidence="4" id="KW-1185">Reference proteome</keyword>
<dbReference type="AlphaFoldDB" id="A0A448NVV5"/>
<evidence type="ECO:0000313" key="4">
    <source>
        <dbReference type="Proteomes" id="UP000277858"/>
    </source>
</evidence>
<dbReference type="GO" id="GO:0052689">
    <property type="term" value="F:carboxylic ester hydrolase activity"/>
    <property type="evidence" value="ECO:0007669"/>
    <property type="project" value="UniProtKB-ARBA"/>
</dbReference>
<sequence>MEVDLAQTIVTAVGEVPVRVVGAHAGSPRGLVVWLPPLGGSAAGCEQALRRLACAGFLAVSIDPPRHGMRADRPSGDLFAEVMEHFRATMWPILGGTVLDAMAVLDWAVERFGIPGPILAGGISMGGDAALALAGADRRILRVAAIAATPDWTRPAMTLIGQPERPIDQGEGSVTGSWLRSRLDPLLHTDRYRRRLDLRLDVGTRDSHVPGEAAHRFASELRSTGPEGQGRPGPRIDVVDHQGLDHSEMCHRHQILIEAIDWLVGRSPDRSPRRAGPPTAPVRSDGRT</sequence>
<evidence type="ECO:0000256" key="2">
    <source>
        <dbReference type="ARBA" id="ARBA00022801"/>
    </source>
</evidence>
<organism evidence="3 4">
    <name type="scientific">Acidipropionibacterium jensenii</name>
    <dbReference type="NCBI Taxonomy" id="1749"/>
    <lineage>
        <taxon>Bacteria</taxon>
        <taxon>Bacillati</taxon>
        <taxon>Actinomycetota</taxon>
        <taxon>Actinomycetes</taxon>
        <taxon>Propionibacteriales</taxon>
        <taxon>Propionibacteriaceae</taxon>
        <taxon>Acidipropionibacterium</taxon>
    </lineage>
</organism>
<evidence type="ECO:0000256" key="1">
    <source>
        <dbReference type="ARBA" id="ARBA00008645"/>
    </source>
</evidence>
<comment type="similarity">
    <text evidence="1">Belongs to the AB hydrolase superfamily.</text>
</comment>
<accession>A0A448NVV5</accession>
<dbReference type="RefSeq" id="WP_028702470.1">
    <property type="nucleotide sequence ID" value="NZ_CP040635.1"/>
</dbReference>
<dbReference type="Gene3D" id="3.40.50.1820">
    <property type="entry name" value="alpha/beta hydrolase"/>
    <property type="match status" value="1"/>
</dbReference>
<dbReference type="InterPro" id="IPR050261">
    <property type="entry name" value="FrsA_esterase"/>
</dbReference>
<evidence type="ECO:0000313" key="3">
    <source>
        <dbReference type="EMBL" id="VEI02061.1"/>
    </source>
</evidence>
<dbReference type="PANTHER" id="PTHR22946">
    <property type="entry name" value="DIENELACTONE HYDROLASE DOMAIN-CONTAINING PROTEIN-RELATED"/>
    <property type="match status" value="1"/>
</dbReference>
<dbReference type="STRING" id="1122997.GCA_000425285_00693"/>
<dbReference type="OrthoDB" id="2556203at2"/>
<reference evidence="3 4" key="1">
    <citation type="submission" date="2018-12" db="EMBL/GenBank/DDBJ databases">
        <authorList>
            <consortium name="Pathogen Informatics"/>
        </authorList>
    </citation>
    <scope>NUCLEOTIDE SEQUENCE [LARGE SCALE GENOMIC DNA]</scope>
    <source>
        <strain evidence="3 4">NCTC13652</strain>
    </source>
</reference>
<gene>
    <name evidence="3" type="ORF">NCTC13652_00226</name>
</gene>
<dbReference type="InterPro" id="IPR029058">
    <property type="entry name" value="AB_hydrolase_fold"/>
</dbReference>
<dbReference type="GeneID" id="82885641"/>
<keyword evidence="2 3" id="KW-0378">Hydrolase</keyword>
<dbReference type="EMBL" id="LR134473">
    <property type="protein sequence ID" value="VEI02061.1"/>
    <property type="molecule type" value="Genomic_DNA"/>
</dbReference>
<name>A0A448NVV5_9ACTN</name>
<dbReference type="Proteomes" id="UP000277858">
    <property type="component" value="Chromosome"/>
</dbReference>
<protein>
    <submittedName>
        <fullName evidence="3">Alpha/beta hydrolase family</fullName>
    </submittedName>
</protein>